<dbReference type="Proteomes" id="UP000295388">
    <property type="component" value="Unassembled WGS sequence"/>
</dbReference>
<evidence type="ECO:0000259" key="3">
    <source>
        <dbReference type="Pfam" id="PF13579"/>
    </source>
</evidence>
<dbReference type="GO" id="GO:0016758">
    <property type="term" value="F:hexosyltransferase activity"/>
    <property type="evidence" value="ECO:0007669"/>
    <property type="project" value="TreeGrafter"/>
</dbReference>
<accession>A0A4R6KDQ3</accession>
<dbReference type="RefSeq" id="WP_133800973.1">
    <property type="nucleotide sequence ID" value="NZ_SNWQ01000007.1"/>
</dbReference>
<dbReference type="Pfam" id="PF13692">
    <property type="entry name" value="Glyco_trans_1_4"/>
    <property type="match status" value="1"/>
</dbReference>
<dbReference type="CDD" id="cd03794">
    <property type="entry name" value="GT4_WbuB-like"/>
    <property type="match status" value="1"/>
</dbReference>
<comment type="caution">
    <text evidence="4">The sequence shown here is derived from an EMBL/GenBank/DDBJ whole genome shotgun (WGS) entry which is preliminary data.</text>
</comment>
<proteinExistence type="predicted"/>
<feature type="domain" description="Glycosyltransferase subfamily 4-like N-terminal" evidence="3">
    <location>
        <begin position="14"/>
        <end position="187"/>
    </location>
</feature>
<reference evidence="4 5" key="1">
    <citation type="submission" date="2019-03" db="EMBL/GenBank/DDBJ databases">
        <title>Genomic Encyclopedia of Type Strains, Phase III (KMG-III): the genomes of soil and plant-associated and newly described type strains.</title>
        <authorList>
            <person name="Whitman W."/>
        </authorList>
    </citation>
    <scope>NUCLEOTIDE SEQUENCE [LARGE SCALE GENOMIC DNA]</scope>
    <source>
        <strain evidence="4 5">VKM Ac-2527</strain>
    </source>
</reference>
<keyword evidence="5" id="KW-1185">Reference proteome</keyword>
<evidence type="ECO:0000256" key="2">
    <source>
        <dbReference type="ARBA" id="ARBA00022679"/>
    </source>
</evidence>
<dbReference type="AlphaFoldDB" id="A0A4R6KDQ3"/>
<protein>
    <submittedName>
        <fullName evidence="4">Glycosyltransferase involved in cell wall biosynthesis</fullName>
    </submittedName>
</protein>
<keyword evidence="2 4" id="KW-0808">Transferase</keyword>
<dbReference type="PANTHER" id="PTHR45947:SF3">
    <property type="entry name" value="SULFOQUINOVOSYL TRANSFERASE SQD2"/>
    <property type="match status" value="1"/>
</dbReference>
<dbReference type="PANTHER" id="PTHR45947">
    <property type="entry name" value="SULFOQUINOVOSYL TRANSFERASE SQD2"/>
    <property type="match status" value="1"/>
</dbReference>
<name>A0A4R6KDQ3_9ACTN</name>
<dbReference type="OrthoDB" id="509705at2"/>
<dbReference type="InterPro" id="IPR028098">
    <property type="entry name" value="Glyco_trans_4-like_N"/>
</dbReference>
<dbReference type="InterPro" id="IPR050194">
    <property type="entry name" value="Glycosyltransferase_grp1"/>
</dbReference>
<keyword evidence="1" id="KW-0328">Glycosyltransferase</keyword>
<evidence type="ECO:0000313" key="4">
    <source>
        <dbReference type="EMBL" id="TDO48558.1"/>
    </source>
</evidence>
<dbReference type="GO" id="GO:1901137">
    <property type="term" value="P:carbohydrate derivative biosynthetic process"/>
    <property type="evidence" value="ECO:0007669"/>
    <property type="project" value="UniProtKB-ARBA"/>
</dbReference>
<dbReference type="EMBL" id="SNWQ01000007">
    <property type="protein sequence ID" value="TDO48558.1"/>
    <property type="molecule type" value="Genomic_DNA"/>
</dbReference>
<sequence>MLHVAVIVENVALGVDTRLRKQVDDLLAAGHRVSVITMRDEDNARYRGVPNLSVFEYPAPAQPSGPLGYVAEYLQSFTWASWYLLRLRWRGRIDVLQICQPPDIYFPLAWLLRWGGTRIVVDQRDLMPELLAGRYDEPPGLMLKALHWLERRTQRVAHHSLTVNSYLKDRMVAAGAAPEAVSLVRNGPVLARTERIVPDPTLRGEHRQLICWAGKMGRQDRVELVVRVAEHLVRELGREDCGFVILGDGECLEELRELTRELGLERWVNFPGWLPEAELWSYLATADLGIDTSLQVEVSPVKVMEYMALGLPVACFDLQESTLLAAGAGVFVPAGDVPALATAVVELLDDPVARKQLGETGRRRIVEELAWERQTPTYLASLSTE</sequence>
<evidence type="ECO:0000256" key="1">
    <source>
        <dbReference type="ARBA" id="ARBA00022676"/>
    </source>
</evidence>
<dbReference type="Pfam" id="PF13579">
    <property type="entry name" value="Glyco_trans_4_4"/>
    <property type="match status" value="1"/>
</dbReference>
<evidence type="ECO:0000313" key="5">
    <source>
        <dbReference type="Proteomes" id="UP000295388"/>
    </source>
</evidence>
<dbReference type="Gene3D" id="3.40.50.2000">
    <property type="entry name" value="Glycogen Phosphorylase B"/>
    <property type="match status" value="2"/>
</dbReference>
<gene>
    <name evidence="4" type="ORF">EV643_107187</name>
</gene>
<organism evidence="4 5">
    <name type="scientific">Kribbella caucasensis</name>
    <dbReference type="NCBI Taxonomy" id="2512215"/>
    <lineage>
        <taxon>Bacteria</taxon>
        <taxon>Bacillati</taxon>
        <taxon>Actinomycetota</taxon>
        <taxon>Actinomycetes</taxon>
        <taxon>Propionibacteriales</taxon>
        <taxon>Kribbellaceae</taxon>
        <taxon>Kribbella</taxon>
    </lineage>
</organism>
<dbReference type="SUPFAM" id="SSF53756">
    <property type="entry name" value="UDP-Glycosyltransferase/glycogen phosphorylase"/>
    <property type="match status" value="1"/>
</dbReference>